<dbReference type="InterPro" id="IPR006225">
    <property type="entry name" value="PsdUridine_synth_RluC/D"/>
</dbReference>
<dbReference type="SUPFAM" id="SSF55174">
    <property type="entry name" value="Alpha-L RNA-binding motif"/>
    <property type="match status" value="1"/>
</dbReference>
<dbReference type="RefSeq" id="WP_054875406.1">
    <property type="nucleotide sequence ID" value="NZ_LKET01000032.1"/>
</dbReference>
<comment type="catalytic activity">
    <reaction evidence="1 6">
        <text>a uridine in RNA = a pseudouridine in RNA</text>
        <dbReference type="Rhea" id="RHEA:48348"/>
        <dbReference type="Rhea" id="RHEA-COMP:12068"/>
        <dbReference type="Rhea" id="RHEA-COMP:12069"/>
        <dbReference type="ChEBI" id="CHEBI:65314"/>
        <dbReference type="ChEBI" id="CHEBI:65315"/>
    </reaction>
</comment>
<dbReference type="GO" id="GO:0003723">
    <property type="term" value="F:RNA binding"/>
    <property type="evidence" value="ECO:0007669"/>
    <property type="project" value="UniProtKB-KW"/>
</dbReference>
<dbReference type="PANTHER" id="PTHR21600">
    <property type="entry name" value="MITOCHONDRIAL RNA PSEUDOURIDINE SYNTHASE"/>
    <property type="match status" value="1"/>
</dbReference>
<name>A0A0P8W875_9CLOT</name>
<keyword evidence="5" id="KW-0694">RNA-binding</keyword>
<evidence type="ECO:0000313" key="9">
    <source>
        <dbReference type="Proteomes" id="UP000050326"/>
    </source>
</evidence>
<dbReference type="InterPro" id="IPR020103">
    <property type="entry name" value="PsdUridine_synth_cat_dom_sf"/>
</dbReference>
<dbReference type="CDD" id="cd00165">
    <property type="entry name" value="S4"/>
    <property type="match status" value="1"/>
</dbReference>
<dbReference type="SMART" id="SM00363">
    <property type="entry name" value="S4"/>
    <property type="match status" value="1"/>
</dbReference>
<dbReference type="PROSITE" id="PS50889">
    <property type="entry name" value="S4"/>
    <property type="match status" value="1"/>
</dbReference>
<evidence type="ECO:0000259" key="7">
    <source>
        <dbReference type="SMART" id="SM00363"/>
    </source>
</evidence>
<dbReference type="Gene3D" id="3.10.290.10">
    <property type="entry name" value="RNA-binding S4 domain"/>
    <property type="match status" value="1"/>
</dbReference>
<dbReference type="EMBL" id="LKET01000032">
    <property type="protein sequence ID" value="KPU44218.1"/>
    <property type="molecule type" value="Genomic_DNA"/>
</dbReference>
<dbReference type="STRING" id="36849.OXPF_23860"/>
<evidence type="ECO:0000256" key="4">
    <source>
        <dbReference type="PIRSR" id="PIRSR606225-1"/>
    </source>
</evidence>
<evidence type="ECO:0000256" key="2">
    <source>
        <dbReference type="ARBA" id="ARBA00010876"/>
    </source>
</evidence>
<dbReference type="NCBIfam" id="TIGR00005">
    <property type="entry name" value="rluA_subfam"/>
    <property type="match status" value="1"/>
</dbReference>
<dbReference type="InterPro" id="IPR006145">
    <property type="entry name" value="PsdUridine_synth_RsuA/RluA"/>
</dbReference>
<dbReference type="InterPro" id="IPR036986">
    <property type="entry name" value="S4_RNA-bd_sf"/>
</dbReference>
<dbReference type="AlphaFoldDB" id="A0A0P8W875"/>
<dbReference type="OrthoDB" id="9807829at2"/>
<feature type="domain" description="RNA-binding S4" evidence="7">
    <location>
        <begin position="17"/>
        <end position="80"/>
    </location>
</feature>
<evidence type="ECO:0000313" key="8">
    <source>
        <dbReference type="EMBL" id="KPU44218.1"/>
    </source>
</evidence>
<keyword evidence="9" id="KW-1185">Reference proteome</keyword>
<reference evidence="8 9" key="1">
    <citation type="submission" date="2015-09" db="EMBL/GenBank/DDBJ databases">
        <title>Genome sequence of Oxobacter pfennigii DSM 3222.</title>
        <authorList>
            <person name="Poehlein A."/>
            <person name="Bengelsdorf F.R."/>
            <person name="Schiel-Bengelsdorf B."/>
            <person name="Duerre P."/>
            <person name="Daniel R."/>
        </authorList>
    </citation>
    <scope>NUCLEOTIDE SEQUENCE [LARGE SCALE GENOMIC DNA]</scope>
    <source>
        <strain evidence="8 9">DSM 3222</strain>
    </source>
</reference>
<dbReference type="SUPFAM" id="SSF55120">
    <property type="entry name" value="Pseudouridine synthase"/>
    <property type="match status" value="1"/>
</dbReference>
<dbReference type="Pfam" id="PF00849">
    <property type="entry name" value="PseudoU_synth_2"/>
    <property type="match status" value="1"/>
</dbReference>
<dbReference type="InterPro" id="IPR006224">
    <property type="entry name" value="PsdUridine_synth_RluA-like_CS"/>
</dbReference>
<evidence type="ECO:0000256" key="5">
    <source>
        <dbReference type="PROSITE-ProRule" id="PRU00182"/>
    </source>
</evidence>
<dbReference type="PANTHER" id="PTHR21600:SF44">
    <property type="entry name" value="RIBOSOMAL LARGE SUBUNIT PSEUDOURIDINE SYNTHASE D"/>
    <property type="match status" value="1"/>
</dbReference>
<comment type="function">
    <text evidence="6">Responsible for synthesis of pseudouridine from uracil.</text>
</comment>
<comment type="caution">
    <text evidence="8">The sequence shown here is derived from an EMBL/GenBank/DDBJ whole genome shotgun (WGS) entry which is preliminary data.</text>
</comment>
<dbReference type="PROSITE" id="PS01129">
    <property type="entry name" value="PSI_RLU"/>
    <property type="match status" value="1"/>
</dbReference>
<feature type="active site" evidence="4">
    <location>
        <position position="136"/>
    </location>
</feature>
<sequence>MTKDLLKYIAVQEDDGVRLDSILKNKLNLSRRIITGMKKNNSIYVNGEAAFTNLKVKKGDEISVNLLKDESQNIEAQNIPIEIVFEDADLLIVNKQPGMVVHPTKGHPIGTLSNGVIYHWRQRNENTIVRLVNRLDRDTSGLVMIAKNQFCHQAMAKQMDNNTVEKIYCTVVHGILDKNDGTIDQPIDRPFYDSIKREVMEKGQRAVTHYKTIEILNDASLLEVRLETGKTHQIRVHLSFLGHPLYGDTLYGEENDDAQYIKRQALHAYKLSFNHPRTGEKMTVTADIPEDINVLIQKLREKHI</sequence>
<dbReference type="Gene3D" id="3.30.2350.10">
    <property type="entry name" value="Pseudouridine synthase"/>
    <property type="match status" value="1"/>
</dbReference>
<dbReference type="GO" id="GO:0000455">
    <property type="term" value="P:enzyme-directed rRNA pseudouridine synthesis"/>
    <property type="evidence" value="ECO:0007669"/>
    <property type="project" value="UniProtKB-ARBA"/>
</dbReference>
<protein>
    <recommendedName>
        <fullName evidence="6">Pseudouridine synthase</fullName>
        <ecNumber evidence="6">5.4.99.-</ecNumber>
    </recommendedName>
</protein>
<gene>
    <name evidence="8" type="primary">rluD_2</name>
    <name evidence="8" type="ORF">OXPF_23860</name>
</gene>
<dbReference type="GO" id="GO:0120159">
    <property type="term" value="F:rRNA pseudouridine synthase activity"/>
    <property type="evidence" value="ECO:0007669"/>
    <property type="project" value="UniProtKB-ARBA"/>
</dbReference>
<keyword evidence="3 6" id="KW-0413">Isomerase</keyword>
<dbReference type="InterPro" id="IPR050188">
    <property type="entry name" value="RluA_PseudoU_synthase"/>
</dbReference>
<evidence type="ECO:0000256" key="3">
    <source>
        <dbReference type="ARBA" id="ARBA00023235"/>
    </source>
</evidence>
<dbReference type="CDD" id="cd02869">
    <property type="entry name" value="PseudoU_synth_RluA_like"/>
    <property type="match status" value="1"/>
</dbReference>
<organism evidence="8 9">
    <name type="scientific">Oxobacter pfennigii</name>
    <dbReference type="NCBI Taxonomy" id="36849"/>
    <lineage>
        <taxon>Bacteria</taxon>
        <taxon>Bacillati</taxon>
        <taxon>Bacillota</taxon>
        <taxon>Clostridia</taxon>
        <taxon>Eubacteriales</taxon>
        <taxon>Clostridiaceae</taxon>
        <taxon>Oxobacter</taxon>
    </lineage>
</organism>
<proteinExistence type="inferred from homology"/>
<evidence type="ECO:0000256" key="6">
    <source>
        <dbReference type="RuleBase" id="RU362028"/>
    </source>
</evidence>
<dbReference type="Proteomes" id="UP000050326">
    <property type="component" value="Unassembled WGS sequence"/>
</dbReference>
<evidence type="ECO:0000256" key="1">
    <source>
        <dbReference type="ARBA" id="ARBA00000073"/>
    </source>
</evidence>
<accession>A0A0P8W875</accession>
<comment type="similarity">
    <text evidence="2 6">Belongs to the pseudouridine synthase RluA family.</text>
</comment>
<dbReference type="InterPro" id="IPR002942">
    <property type="entry name" value="S4_RNA-bd"/>
</dbReference>
<dbReference type="EC" id="5.4.99.-" evidence="6"/>